<dbReference type="InterPro" id="IPR000281">
    <property type="entry name" value="HTH_RpiR"/>
</dbReference>
<gene>
    <name evidence="2" type="ORF">RWE15_08910</name>
</gene>
<feature type="domain" description="HTH rpiR-type" evidence="1">
    <location>
        <begin position="1"/>
        <end position="74"/>
    </location>
</feature>
<reference evidence="2 3" key="1">
    <citation type="submission" date="2023-10" db="EMBL/GenBank/DDBJ databases">
        <title>Virgibacillus halophilus 5B73C genome.</title>
        <authorList>
            <person name="Miliotis G."/>
            <person name="Sengupta P."/>
            <person name="Hameed A."/>
            <person name="Chuvochina M."/>
            <person name="Mcdonagh F."/>
            <person name="Simpson A.C."/>
            <person name="Singh N.K."/>
            <person name="Rekha P.D."/>
            <person name="Raman K."/>
            <person name="Hugenholtz P."/>
            <person name="Venkateswaran K."/>
        </authorList>
    </citation>
    <scope>NUCLEOTIDE SEQUENCE [LARGE SCALE GENOMIC DNA]</scope>
    <source>
        <strain evidence="2 3">5B73C</strain>
    </source>
</reference>
<dbReference type="InterPro" id="IPR036388">
    <property type="entry name" value="WH-like_DNA-bd_sf"/>
</dbReference>
<evidence type="ECO:0000313" key="3">
    <source>
        <dbReference type="Proteomes" id="UP001281447"/>
    </source>
</evidence>
<dbReference type="Gene3D" id="1.10.10.10">
    <property type="entry name" value="Winged helix-like DNA-binding domain superfamily/Winged helix DNA-binding domain"/>
    <property type="match status" value="1"/>
</dbReference>
<comment type="caution">
    <text evidence="2">The sequence shown here is derived from an EMBL/GenBank/DDBJ whole genome shotgun (WGS) entry which is preliminary data.</text>
</comment>
<dbReference type="PROSITE" id="PS51071">
    <property type="entry name" value="HTH_RPIR"/>
    <property type="match status" value="1"/>
</dbReference>
<dbReference type="SUPFAM" id="SSF46689">
    <property type="entry name" value="Homeodomain-like"/>
    <property type="match status" value="1"/>
</dbReference>
<keyword evidence="3" id="KW-1185">Reference proteome</keyword>
<accession>A0ABU5C645</accession>
<dbReference type="PANTHER" id="PTHR30514:SF1">
    <property type="entry name" value="HTH-TYPE TRANSCRIPTIONAL REGULATOR HEXR-RELATED"/>
    <property type="match status" value="1"/>
</dbReference>
<name>A0ABU5C645_9BACI</name>
<dbReference type="InterPro" id="IPR009057">
    <property type="entry name" value="Homeodomain-like_sf"/>
</dbReference>
<dbReference type="PANTHER" id="PTHR30514">
    <property type="entry name" value="GLUCOKINASE"/>
    <property type="match status" value="1"/>
</dbReference>
<dbReference type="InterPro" id="IPR047640">
    <property type="entry name" value="RpiR-like"/>
</dbReference>
<dbReference type="Pfam" id="PF01418">
    <property type="entry name" value="HTH_6"/>
    <property type="match status" value="1"/>
</dbReference>
<dbReference type="Proteomes" id="UP001281447">
    <property type="component" value="Unassembled WGS sequence"/>
</dbReference>
<sequence>MNLEALINRYYDQMNENDLHVISFVSRNIDVCKDKTVTEIANYCNVSPSTIIRTTKKLGFHGYSEFRYFLKKRG</sequence>
<dbReference type="EMBL" id="JAWDIP010000003">
    <property type="protein sequence ID" value="MDY0394540.1"/>
    <property type="molecule type" value="Genomic_DNA"/>
</dbReference>
<proteinExistence type="predicted"/>
<evidence type="ECO:0000259" key="1">
    <source>
        <dbReference type="PROSITE" id="PS51071"/>
    </source>
</evidence>
<organism evidence="2 3">
    <name type="scientific">Tigheibacillus halophilus</name>
    <dbReference type="NCBI Taxonomy" id="361280"/>
    <lineage>
        <taxon>Bacteria</taxon>
        <taxon>Bacillati</taxon>
        <taxon>Bacillota</taxon>
        <taxon>Bacilli</taxon>
        <taxon>Bacillales</taxon>
        <taxon>Bacillaceae</taxon>
        <taxon>Tigheibacillus</taxon>
    </lineage>
</organism>
<evidence type="ECO:0000313" key="2">
    <source>
        <dbReference type="EMBL" id="MDY0394540.1"/>
    </source>
</evidence>
<protein>
    <recommendedName>
        <fullName evidence="1">HTH rpiR-type domain-containing protein</fullName>
    </recommendedName>
</protein>